<evidence type="ECO:0000256" key="6">
    <source>
        <dbReference type="ARBA" id="ARBA00022692"/>
    </source>
</evidence>
<dbReference type="Proteomes" id="UP001054902">
    <property type="component" value="Unassembled WGS sequence"/>
</dbReference>
<evidence type="ECO:0008006" key="16">
    <source>
        <dbReference type="Google" id="ProtNLM"/>
    </source>
</evidence>
<keyword evidence="12" id="KW-0472">Membrane</keyword>
<dbReference type="PANTHER" id="PTHR31803:SF19">
    <property type="entry name" value="UBIQUINOL OXIDASE"/>
    <property type="match status" value="1"/>
</dbReference>
<dbReference type="InterPro" id="IPR002680">
    <property type="entry name" value="AOX"/>
</dbReference>
<keyword evidence="10" id="KW-0560">Oxidoreductase</keyword>
<gene>
    <name evidence="14" type="ORF">CTEN210_12178</name>
</gene>
<keyword evidence="9" id="KW-1133">Transmembrane helix</keyword>
<proteinExistence type="inferred from homology"/>
<evidence type="ECO:0000313" key="14">
    <source>
        <dbReference type="EMBL" id="GFH55702.1"/>
    </source>
</evidence>
<comment type="similarity">
    <text evidence="3">Belongs to the alternative oxidase family.</text>
</comment>
<keyword evidence="5" id="KW-0679">Respiratory chain</keyword>
<organism evidence="14 15">
    <name type="scientific">Chaetoceros tenuissimus</name>
    <dbReference type="NCBI Taxonomy" id="426638"/>
    <lineage>
        <taxon>Eukaryota</taxon>
        <taxon>Sar</taxon>
        <taxon>Stramenopiles</taxon>
        <taxon>Ochrophyta</taxon>
        <taxon>Bacillariophyta</taxon>
        <taxon>Coscinodiscophyceae</taxon>
        <taxon>Chaetocerotophycidae</taxon>
        <taxon>Chaetocerotales</taxon>
        <taxon>Chaetocerotaceae</taxon>
        <taxon>Chaetoceros</taxon>
    </lineage>
</organism>
<dbReference type="PANTHER" id="PTHR31803">
    <property type="entry name" value="ALTERNATIVE OXIDASE"/>
    <property type="match status" value="1"/>
</dbReference>
<keyword evidence="13" id="KW-0732">Signal</keyword>
<evidence type="ECO:0000256" key="10">
    <source>
        <dbReference type="ARBA" id="ARBA00023002"/>
    </source>
</evidence>
<keyword evidence="4" id="KW-0813">Transport</keyword>
<feature type="chain" id="PRO_5042215865" description="Ubiquinol oxidase" evidence="13">
    <location>
        <begin position="18"/>
        <end position="426"/>
    </location>
</feature>
<reference evidence="14 15" key="1">
    <citation type="journal article" date="2021" name="Sci. Rep.">
        <title>The genome of the diatom Chaetoceros tenuissimus carries an ancient integrated fragment of an extant virus.</title>
        <authorList>
            <person name="Hongo Y."/>
            <person name="Kimura K."/>
            <person name="Takaki Y."/>
            <person name="Yoshida Y."/>
            <person name="Baba S."/>
            <person name="Kobayashi G."/>
            <person name="Nagasaki K."/>
            <person name="Hano T."/>
            <person name="Tomaru Y."/>
        </authorList>
    </citation>
    <scope>NUCLEOTIDE SEQUENCE [LARGE SCALE GENOMIC DNA]</scope>
    <source>
        <strain evidence="14 15">NIES-3715</strain>
    </source>
</reference>
<evidence type="ECO:0000313" key="15">
    <source>
        <dbReference type="Proteomes" id="UP001054902"/>
    </source>
</evidence>
<evidence type="ECO:0000256" key="5">
    <source>
        <dbReference type="ARBA" id="ARBA00022660"/>
    </source>
</evidence>
<evidence type="ECO:0000256" key="13">
    <source>
        <dbReference type="SAM" id="SignalP"/>
    </source>
</evidence>
<dbReference type="GO" id="GO:0009916">
    <property type="term" value="F:alternative oxidase activity"/>
    <property type="evidence" value="ECO:0007669"/>
    <property type="project" value="InterPro"/>
</dbReference>
<evidence type="ECO:0000256" key="3">
    <source>
        <dbReference type="ARBA" id="ARBA00008388"/>
    </source>
</evidence>
<name>A0AAD3D148_9STRA</name>
<comment type="cofactor">
    <cofactor evidence="1">
        <name>Fe cation</name>
        <dbReference type="ChEBI" id="CHEBI:24875"/>
    </cofactor>
</comment>
<evidence type="ECO:0000256" key="4">
    <source>
        <dbReference type="ARBA" id="ARBA00022448"/>
    </source>
</evidence>
<keyword evidence="7" id="KW-0479">Metal-binding</keyword>
<evidence type="ECO:0000256" key="12">
    <source>
        <dbReference type="ARBA" id="ARBA00023136"/>
    </source>
</evidence>
<dbReference type="InterPro" id="IPR038659">
    <property type="entry name" value="AOX_sf"/>
</dbReference>
<protein>
    <recommendedName>
        <fullName evidence="16">Ubiquinol oxidase</fullName>
    </recommendedName>
</protein>
<dbReference type="GO" id="GO:0005739">
    <property type="term" value="C:mitochondrion"/>
    <property type="evidence" value="ECO:0007669"/>
    <property type="project" value="TreeGrafter"/>
</dbReference>
<comment type="caution">
    <text evidence="14">The sequence shown here is derived from an EMBL/GenBank/DDBJ whole genome shotgun (WGS) entry which is preliminary data.</text>
</comment>
<comment type="subcellular location">
    <subcellularLocation>
        <location evidence="2">Membrane</location>
    </subcellularLocation>
</comment>
<dbReference type="Pfam" id="PF01786">
    <property type="entry name" value="AOX"/>
    <property type="match status" value="1"/>
</dbReference>
<dbReference type="AlphaFoldDB" id="A0AAD3D148"/>
<keyword evidence="15" id="KW-1185">Reference proteome</keyword>
<dbReference type="EMBL" id="BLLK01000051">
    <property type="protein sequence ID" value="GFH55702.1"/>
    <property type="molecule type" value="Genomic_DNA"/>
</dbReference>
<feature type="signal peptide" evidence="13">
    <location>
        <begin position="1"/>
        <end position="17"/>
    </location>
</feature>
<evidence type="ECO:0000256" key="1">
    <source>
        <dbReference type="ARBA" id="ARBA00001962"/>
    </source>
</evidence>
<evidence type="ECO:0000256" key="9">
    <source>
        <dbReference type="ARBA" id="ARBA00022989"/>
    </source>
</evidence>
<dbReference type="GO" id="GO:0046872">
    <property type="term" value="F:metal ion binding"/>
    <property type="evidence" value="ECO:0007669"/>
    <property type="project" value="UniProtKB-KW"/>
</dbReference>
<evidence type="ECO:0000256" key="2">
    <source>
        <dbReference type="ARBA" id="ARBA00004370"/>
    </source>
</evidence>
<evidence type="ECO:0000256" key="7">
    <source>
        <dbReference type="ARBA" id="ARBA00022723"/>
    </source>
</evidence>
<keyword evidence="8" id="KW-0249">Electron transport</keyword>
<evidence type="ECO:0000256" key="8">
    <source>
        <dbReference type="ARBA" id="ARBA00022982"/>
    </source>
</evidence>
<keyword evidence="11" id="KW-0408">Iron</keyword>
<accession>A0AAD3D148</accession>
<dbReference type="GO" id="GO:0010230">
    <property type="term" value="P:alternative respiration"/>
    <property type="evidence" value="ECO:0007669"/>
    <property type="project" value="TreeGrafter"/>
</dbReference>
<dbReference type="Gene3D" id="1.20.1260.140">
    <property type="entry name" value="Alternative oxidase"/>
    <property type="match status" value="1"/>
</dbReference>
<keyword evidence="6" id="KW-0812">Transmembrane</keyword>
<sequence length="426" mass="48950">MKLIVVSTVLLVATVDAFQSAIFPSRVVWKKTKQQVKYKQNHSWRDREGKMRTIVQTKQEGDLYMSLQSEDISKDSLSKVKETEAQDSFQEVCPYNDNPYYLDGTKPNSAFLLATQNFIRQGSALLEQIAVEKLGIVGKSYIPPEEKSPLVFGFTLSNEDVKEAERKRESRPGSKVESNVVARGLYEVGCFVLDELFDERPIARFWFLETIARMPYFSYVSMLHLYESFGWWRGVELRKIHNAEEYNELHHLLIMEALGGNAIWSDRFLGYHVAIVYYWALNGLFFFSPRAAYGFMELLEAHAVDTYGTFLKENEAKLKTLPPPAIARSYYTSADLYLFDDFQVGKEVGTRRPPCETLFDVFKNICEDEAEHVKTMAACQDYARVGKLVVSPHLAAVVASEDDPEKRKLWKKWAEDLNEEAVVEKK</sequence>
<evidence type="ECO:0000256" key="11">
    <source>
        <dbReference type="ARBA" id="ARBA00023004"/>
    </source>
</evidence>
<dbReference type="GO" id="GO:0016020">
    <property type="term" value="C:membrane"/>
    <property type="evidence" value="ECO:0007669"/>
    <property type="project" value="UniProtKB-SubCell"/>
</dbReference>